<proteinExistence type="predicted"/>
<keyword evidence="1" id="KW-0238">DNA-binding</keyword>
<comment type="caution">
    <text evidence="1">The sequence shown here is derived from an EMBL/GenBank/DDBJ whole genome shotgun (WGS) entry which is preliminary data.</text>
</comment>
<reference evidence="1 2" key="1">
    <citation type="submission" date="2020-09" db="EMBL/GenBank/DDBJ databases">
        <title>Novel species of Mucilaginibacter isolated from a glacier on the Tibetan Plateau.</title>
        <authorList>
            <person name="Liu Q."/>
            <person name="Xin Y.-H."/>
        </authorList>
    </citation>
    <scope>NUCLEOTIDE SEQUENCE [LARGE SCALE GENOMIC DNA]</scope>
    <source>
        <strain evidence="1 2">CGMCC 1.13878</strain>
    </source>
</reference>
<dbReference type="EMBL" id="JACWMW010000002">
    <property type="protein sequence ID" value="MBD1385724.1"/>
    <property type="molecule type" value="Genomic_DNA"/>
</dbReference>
<keyword evidence="2" id="KW-1185">Reference proteome</keyword>
<evidence type="ECO:0000313" key="2">
    <source>
        <dbReference type="Proteomes" id="UP000618754"/>
    </source>
</evidence>
<evidence type="ECO:0000313" key="1">
    <source>
        <dbReference type="EMBL" id="MBD1385724.1"/>
    </source>
</evidence>
<gene>
    <name evidence="1" type="ORF">IDJ75_10580</name>
</gene>
<protein>
    <submittedName>
        <fullName evidence="1">LacI family DNA-binding transcriptional regulator</fullName>
    </submittedName>
</protein>
<dbReference type="Proteomes" id="UP000618754">
    <property type="component" value="Unassembled WGS sequence"/>
</dbReference>
<dbReference type="RefSeq" id="WP_191175582.1">
    <property type="nucleotide sequence ID" value="NZ_JACWMW010000002.1"/>
</dbReference>
<dbReference type="GO" id="GO:0003677">
    <property type="term" value="F:DNA binding"/>
    <property type="evidence" value="ECO:0007669"/>
    <property type="project" value="UniProtKB-KW"/>
</dbReference>
<sequence>MERNELKAKIPHGYGKIIAERAGTTKQAVSQFLNGKSDNVNVEMATLEVLAEINEKRKALLNRLK</sequence>
<organism evidence="1 2">
    <name type="scientific">Mucilaginibacter rigui</name>
    <dbReference type="NCBI Taxonomy" id="534635"/>
    <lineage>
        <taxon>Bacteria</taxon>
        <taxon>Pseudomonadati</taxon>
        <taxon>Bacteroidota</taxon>
        <taxon>Sphingobacteriia</taxon>
        <taxon>Sphingobacteriales</taxon>
        <taxon>Sphingobacteriaceae</taxon>
        <taxon>Mucilaginibacter</taxon>
    </lineage>
</organism>
<accession>A0ABR7X568</accession>
<name>A0ABR7X568_9SPHI</name>